<name>A0A4Y7LCC5_PAPSO</name>
<evidence type="ECO:0000256" key="1">
    <source>
        <dbReference type="SAM" id="MobiDB-lite"/>
    </source>
</evidence>
<dbReference type="EMBL" id="CM010724">
    <property type="protein sequence ID" value="RZC81845.1"/>
    <property type="molecule type" value="Genomic_DNA"/>
</dbReference>
<organism evidence="2 3">
    <name type="scientific">Papaver somniferum</name>
    <name type="common">Opium poppy</name>
    <dbReference type="NCBI Taxonomy" id="3469"/>
    <lineage>
        <taxon>Eukaryota</taxon>
        <taxon>Viridiplantae</taxon>
        <taxon>Streptophyta</taxon>
        <taxon>Embryophyta</taxon>
        <taxon>Tracheophyta</taxon>
        <taxon>Spermatophyta</taxon>
        <taxon>Magnoliopsida</taxon>
        <taxon>Ranunculales</taxon>
        <taxon>Papaveraceae</taxon>
        <taxon>Papaveroideae</taxon>
        <taxon>Papaver</taxon>
    </lineage>
</organism>
<reference evidence="2 3" key="1">
    <citation type="journal article" date="2018" name="Science">
        <title>The opium poppy genome and morphinan production.</title>
        <authorList>
            <person name="Guo L."/>
            <person name="Winzer T."/>
            <person name="Yang X."/>
            <person name="Li Y."/>
            <person name="Ning Z."/>
            <person name="He Z."/>
            <person name="Teodor R."/>
            <person name="Lu Y."/>
            <person name="Bowser T.A."/>
            <person name="Graham I.A."/>
            <person name="Ye K."/>
        </authorList>
    </citation>
    <scope>NUCLEOTIDE SEQUENCE [LARGE SCALE GENOMIC DNA]</scope>
    <source>
        <strain evidence="3">cv. HN1</strain>
        <tissue evidence="2">Leaves</tissue>
    </source>
</reference>
<evidence type="ECO:0000313" key="2">
    <source>
        <dbReference type="EMBL" id="RZC81845.1"/>
    </source>
</evidence>
<dbReference type="Gramene" id="RZC81845">
    <property type="protein sequence ID" value="RZC81845"/>
    <property type="gene ID" value="C5167_044417"/>
</dbReference>
<proteinExistence type="predicted"/>
<protein>
    <submittedName>
        <fullName evidence="2">Uncharacterized protein</fullName>
    </submittedName>
</protein>
<keyword evidence="3" id="KW-1185">Reference proteome</keyword>
<accession>A0A4Y7LCC5</accession>
<evidence type="ECO:0000313" key="3">
    <source>
        <dbReference type="Proteomes" id="UP000316621"/>
    </source>
</evidence>
<sequence>MNGLWYVAQIPEYNSLLCSPNSSTNIRGNPSTQWEGVRCRNSGGGGASGT</sequence>
<dbReference type="Proteomes" id="UP000316621">
    <property type="component" value="Chromosome 10"/>
</dbReference>
<feature type="region of interest" description="Disordered" evidence="1">
    <location>
        <begin position="27"/>
        <end position="50"/>
    </location>
</feature>
<dbReference type="AlphaFoldDB" id="A0A4Y7LCC5"/>
<gene>
    <name evidence="2" type="ORF">C5167_044417</name>
</gene>